<dbReference type="PANTHER" id="PTHR35523">
    <property type="entry name" value="CELL WALL PROTEIN SED1"/>
    <property type="match status" value="1"/>
</dbReference>
<feature type="signal peptide" evidence="2">
    <location>
        <begin position="1"/>
        <end position="18"/>
    </location>
</feature>
<sequence>MRFSIASSAIMAAALANASVLSKRADCQAQADACRTAPDANQSFCSAQLSSCLAYNPYANNTEPATQDPKSACEAAANKCRTAPGANQSTCSAQLAACLGYNPYTEPTPVWVTEVVTKFTTYCPEATTLTYNDHTYVASKGEVLTVTDCPCTITKPAGTAPEATLYPAECSSKGAQCPGYPKATAPVGSAPKPTTPAGNTPSGNTPAGNAPAGDAPTGSTPPGNPPAGNAPAGNAPAGPAGPAEYTGAASLNKPFSSLFALCAAALVIV</sequence>
<dbReference type="EMBL" id="JAZHXI010000008">
    <property type="protein sequence ID" value="KAL2068626.1"/>
    <property type="molecule type" value="Genomic_DNA"/>
</dbReference>
<evidence type="ECO:0000256" key="2">
    <source>
        <dbReference type="SAM" id="SignalP"/>
    </source>
</evidence>
<reference evidence="3 4" key="1">
    <citation type="journal article" date="2024" name="Commun. Biol.">
        <title>Comparative genomic analysis of thermophilic fungi reveals convergent evolutionary adaptations and gene losses.</title>
        <authorList>
            <person name="Steindorff A.S."/>
            <person name="Aguilar-Pontes M.V."/>
            <person name="Robinson A.J."/>
            <person name="Andreopoulos B."/>
            <person name="LaButti K."/>
            <person name="Kuo A."/>
            <person name="Mondo S."/>
            <person name="Riley R."/>
            <person name="Otillar R."/>
            <person name="Haridas S."/>
            <person name="Lipzen A."/>
            <person name="Grimwood J."/>
            <person name="Schmutz J."/>
            <person name="Clum A."/>
            <person name="Reid I.D."/>
            <person name="Moisan M.C."/>
            <person name="Butler G."/>
            <person name="Nguyen T.T.M."/>
            <person name="Dewar K."/>
            <person name="Conant G."/>
            <person name="Drula E."/>
            <person name="Henrissat B."/>
            <person name="Hansel C."/>
            <person name="Singer S."/>
            <person name="Hutchinson M.I."/>
            <person name="de Vries R.P."/>
            <person name="Natvig D.O."/>
            <person name="Powell A.J."/>
            <person name="Tsang A."/>
            <person name="Grigoriev I.V."/>
        </authorList>
    </citation>
    <scope>NUCLEOTIDE SEQUENCE [LARGE SCALE GENOMIC DNA]</scope>
    <source>
        <strain evidence="3 4">CBS 494.80</strain>
    </source>
</reference>
<dbReference type="InterPro" id="IPR038843">
    <property type="entry name" value="Sed1/Spi1"/>
</dbReference>
<evidence type="ECO:0000313" key="4">
    <source>
        <dbReference type="Proteomes" id="UP001595075"/>
    </source>
</evidence>
<feature type="chain" id="PRO_5046696096" evidence="2">
    <location>
        <begin position="19"/>
        <end position="269"/>
    </location>
</feature>
<comment type="caution">
    <text evidence="3">The sequence shown here is derived from an EMBL/GenBank/DDBJ whole genome shotgun (WGS) entry which is preliminary data.</text>
</comment>
<evidence type="ECO:0000256" key="1">
    <source>
        <dbReference type="SAM" id="MobiDB-lite"/>
    </source>
</evidence>
<feature type="compositionally biased region" description="Low complexity" evidence="1">
    <location>
        <begin position="215"/>
        <end position="241"/>
    </location>
</feature>
<proteinExistence type="predicted"/>
<keyword evidence="4" id="KW-1185">Reference proteome</keyword>
<name>A0ABR4CH99_9HELO</name>
<organism evidence="3 4">
    <name type="scientific">Oculimacula yallundae</name>
    <dbReference type="NCBI Taxonomy" id="86028"/>
    <lineage>
        <taxon>Eukaryota</taxon>
        <taxon>Fungi</taxon>
        <taxon>Dikarya</taxon>
        <taxon>Ascomycota</taxon>
        <taxon>Pezizomycotina</taxon>
        <taxon>Leotiomycetes</taxon>
        <taxon>Helotiales</taxon>
        <taxon>Ploettnerulaceae</taxon>
        <taxon>Oculimacula</taxon>
    </lineage>
</organism>
<protein>
    <submittedName>
        <fullName evidence="3">Uncharacterized protein</fullName>
    </submittedName>
</protein>
<dbReference type="PANTHER" id="PTHR35523:SF1">
    <property type="entry name" value="CELL WALL PROTEIN SED1"/>
    <property type="match status" value="1"/>
</dbReference>
<feature type="compositionally biased region" description="Polar residues" evidence="1">
    <location>
        <begin position="196"/>
        <end position="207"/>
    </location>
</feature>
<accession>A0ABR4CH99</accession>
<gene>
    <name evidence="3" type="ORF">VTL71DRAFT_14963</name>
</gene>
<dbReference type="Proteomes" id="UP001595075">
    <property type="component" value="Unassembled WGS sequence"/>
</dbReference>
<evidence type="ECO:0000313" key="3">
    <source>
        <dbReference type="EMBL" id="KAL2068626.1"/>
    </source>
</evidence>
<feature type="region of interest" description="Disordered" evidence="1">
    <location>
        <begin position="183"/>
        <end position="241"/>
    </location>
</feature>
<keyword evidence="2" id="KW-0732">Signal</keyword>